<dbReference type="STRING" id="1917485.BOO69_18480"/>
<dbReference type="KEGG" id="suam:BOO69_18480"/>
<gene>
    <name evidence="1" type="ORF">BOO69_18480</name>
</gene>
<sequence length="202" mass="21969">MQADRHSRMVSLLKVLFPLLALALLSTLFLLSRAVDPDSAIPFADKEIQDRLRDQQVTGPFFSGTTAQGDLISFSAEKLTTPQNEVGANRAEDVRIVMELIGGTNLTLQSDVAHFEMQKDLADLEGEVVIETSTDYRIRSDRLITQMTELDVQSPGPVRAQSPMGTLDAGSMTISSPQEGGAAQLNFTGGVKLVYDPKVSEE</sequence>
<evidence type="ECO:0008006" key="3">
    <source>
        <dbReference type="Google" id="ProtNLM"/>
    </source>
</evidence>
<dbReference type="Proteomes" id="UP000181897">
    <property type="component" value="Chromosome"/>
</dbReference>
<keyword evidence="2" id="KW-1185">Reference proteome</keyword>
<dbReference type="OrthoDB" id="7871110at2"/>
<dbReference type="Pfam" id="PF06835">
    <property type="entry name" value="LptC"/>
    <property type="match status" value="1"/>
</dbReference>
<accession>A0A1J0WLI4</accession>
<dbReference type="InterPro" id="IPR010664">
    <property type="entry name" value="LipoPS_assembly_LptC-rel"/>
</dbReference>
<protein>
    <recommendedName>
        <fullName evidence="3">LPS export ABC transporter periplasmic protein LptC</fullName>
    </recommendedName>
</protein>
<dbReference type="AlphaFoldDB" id="A0A1J0WLI4"/>
<evidence type="ECO:0000313" key="2">
    <source>
        <dbReference type="Proteomes" id="UP000181897"/>
    </source>
</evidence>
<dbReference type="EMBL" id="CP018076">
    <property type="protein sequence ID" value="APE45183.1"/>
    <property type="molecule type" value="Genomic_DNA"/>
</dbReference>
<proteinExistence type="predicted"/>
<name>A0A1J0WLI4_9RHOB</name>
<dbReference type="RefSeq" id="WP_071973531.1">
    <property type="nucleotide sequence ID" value="NZ_CP018076.1"/>
</dbReference>
<evidence type="ECO:0000313" key="1">
    <source>
        <dbReference type="EMBL" id="APE45183.1"/>
    </source>
</evidence>
<organism evidence="1 2">
    <name type="scientific">Sulfitobacter alexandrii</name>
    <dbReference type="NCBI Taxonomy" id="1917485"/>
    <lineage>
        <taxon>Bacteria</taxon>
        <taxon>Pseudomonadati</taxon>
        <taxon>Pseudomonadota</taxon>
        <taxon>Alphaproteobacteria</taxon>
        <taxon>Rhodobacterales</taxon>
        <taxon>Roseobacteraceae</taxon>
        <taxon>Sulfitobacter</taxon>
    </lineage>
</organism>
<reference evidence="1 2" key="1">
    <citation type="submission" date="2016-11" db="EMBL/GenBank/DDBJ databases">
        <title>Complete genome sequence of Sulfitobacter sp. AM1-D1, a toxic bacteria associated with marine dinoflagellate Alexandrium minutum in East China Sea.</title>
        <authorList>
            <person name="Yang Q."/>
            <person name="Zhang X."/>
            <person name="Tian X."/>
        </authorList>
    </citation>
    <scope>NUCLEOTIDE SEQUENCE [LARGE SCALE GENOMIC DNA]</scope>
    <source>
        <strain evidence="1 2">AM1-D1</strain>
    </source>
</reference>